<comment type="caution">
    <text evidence="3">The sequence shown here is derived from an EMBL/GenBank/DDBJ whole genome shotgun (WGS) entry which is preliminary data.</text>
</comment>
<dbReference type="InterPro" id="IPR047650">
    <property type="entry name" value="Transpos_IS110"/>
</dbReference>
<dbReference type="GO" id="GO:0004803">
    <property type="term" value="F:transposase activity"/>
    <property type="evidence" value="ECO:0007669"/>
    <property type="project" value="InterPro"/>
</dbReference>
<dbReference type="PANTHER" id="PTHR33055">
    <property type="entry name" value="TRANSPOSASE FOR INSERTION SEQUENCE ELEMENT IS1111A"/>
    <property type="match status" value="1"/>
</dbReference>
<keyword evidence="4" id="KW-1185">Reference proteome</keyword>
<evidence type="ECO:0000313" key="3">
    <source>
        <dbReference type="EMBL" id="MBT9317414.1"/>
    </source>
</evidence>
<dbReference type="Proteomes" id="UP000717364">
    <property type="component" value="Unassembled WGS sequence"/>
</dbReference>
<dbReference type="Pfam" id="PF02371">
    <property type="entry name" value="Transposase_20"/>
    <property type="match status" value="1"/>
</dbReference>
<dbReference type="InterPro" id="IPR002525">
    <property type="entry name" value="Transp_IS110-like_N"/>
</dbReference>
<reference evidence="3" key="1">
    <citation type="submission" date="2020-11" db="EMBL/GenBank/DDBJ databases">
        <authorList>
            <person name="Konstantinou D."/>
            <person name="Gkelis S."/>
            <person name="Popin R."/>
            <person name="Fewer D."/>
            <person name="Sivonen K."/>
        </authorList>
    </citation>
    <scope>NUCLEOTIDE SEQUENCE</scope>
    <source>
        <strain evidence="3">TAU-MAC 1115</strain>
    </source>
</reference>
<accession>A0A947DJR0</accession>
<feature type="domain" description="Transposase IS110-like N-terminal" evidence="1">
    <location>
        <begin position="17"/>
        <end position="157"/>
    </location>
</feature>
<evidence type="ECO:0000313" key="4">
    <source>
        <dbReference type="Proteomes" id="UP000717364"/>
    </source>
</evidence>
<reference evidence="3" key="2">
    <citation type="journal article" date="2021" name="Mar. Drugs">
        <title>Genome Reduction and Secondary Metabolism of the Marine Sponge-Associated Cyanobacterium Leptothoe.</title>
        <authorList>
            <person name="Konstantinou D."/>
            <person name="Popin R.V."/>
            <person name="Fewer D.P."/>
            <person name="Sivonen K."/>
            <person name="Gkelis S."/>
        </authorList>
    </citation>
    <scope>NUCLEOTIDE SEQUENCE</scope>
    <source>
        <strain evidence="3">TAU-MAC 1115</strain>
    </source>
</reference>
<protein>
    <submittedName>
        <fullName evidence="3">IS110 family transposase</fullName>
    </submittedName>
</protein>
<sequence>MKTTTPSKSYDGEAVYVGIDAHKRTYVVVVRVCQTVVKKWTTASDPKALANQLLKFFKGGKIHTVYEVGFSGFRLHRDLTRAGIDSIVVHPAAVEVAANNRVKTDKRDAAKLAEQLEAGRLKGIRVPSEDQEQARLLSRTREQLVQTRTQVKQQIRAKAHQFGLIAPEDRREMSPRFFQELLDRSPSETFTLAIEALWQIWQSLDQQINHLVAQLKQQAAVDANEATYRSAPGVGPISARVLSNELGDMAQFKNERAVFSYTGLTPSEHSSGDTVRRGHITKQGNRHLRGILLEISWRAVRKDPALQVFFDRLHPRMGRKKAIIAVVRKLIGKIRAAFRKGELYQLDYPTEANTTV</sequence>
<organism evidence="3 4">
    <name type="scientific">Leptothoe spongobia TAU-MAC 1115</name>
    <dbReference type="NCBI Taxonomy" id="1967444"/>
    <lineage>
        <taxon>Bacteria</taxon>
        <taxon>Bacillati</taxon>
        <taxon>Cyanobacteriota</taxon>
        <taxon>Cyanophyceae</taxon>
        <taxon>Nodosilineales</taxon>
        <taxon>Cymatolegaceae</taxon>
        <taxon>Leptothoe</taxon>
        <taxon>Leptothoe spongobia</taxon>
    </lineage>
</organism>
<evidence type="ECO:0000259" key="2">
    <source>
        <dbReference type="Pfam" id="PF02371"/>
    </source>
</evidence>
<name>A0A947DJR0_9CYAN</name>
<dbReference type="PANTHER" id="PTHR33055:SF13">
    <property type="entry name" value="TRANSPOSASE"/>
    <property type="match status" value="1"/>
</dbReference>
<dbReference type="Pfam" id="PF01548">
    <property type="entry name" value="DEDD_Tnp_IS110"/>
    <property type="match status" value="1"/>
</dbReference>
<dbReference type="InterPro" id="IPR003346">
    <property type="entry name" value="Transposase_20"/>
</dbReference>
<dbReference type="NCBIfam" id="NF033542">
    <property type="entry name" value="transpos_IS110"/>
    <property type="match status" value="1"/>
</dbReference>
<dbReference type="AlphaFoldDB" id="A0A947DJR0"/>
<gene>
    <name evidence="3" type="ORF">IXB50_18485</name>
</gene>
<feature type="domain" description="Transposase IS116/IS110/IS902 C-terminal" evidence="2">
    <location>
        <begin position="229"/>
        <end position="307"/>
    </location>
</feature>
<dbReference type="RefSeq" id="WP_215610481.1">
    <property type="nucleotide sequence ID" value="NZ_JADOES010000046.1"/>
</dbReference>
<dbReference type="GO" id="GO:0003677">
    <property type="term" value="F:DNA binding"/>
    <property type="evidence" value="ECO:0007669"/>
    <property type="project" value="InterPro"/>
</dbReference>
<evidence type="ECO:0000259" key="1">
    <source>
        <dbReference type="Pfam" id="PF01548"/>
    </source>
</evidence>
<dbReference type="EMBL" id="JADOES010000046">
    <property type="protein sequence ID" value="MBT9317414.1"/>
    <property type="molecule type" value="Genomic_DNA"/>
</dbReference>
<dbReference type="GO" id="GO:0006313">
    <property type="term" value="P:DNA transposition"/>
    <property type="evidence" value="ECO:0007669"/>
    <property type="project" value="InterPro"/>
</dbReference>
<proteinExistence type="predicted"/>